<dbReference type="PANTHER" id="PTHR47718:SF15">
    <property type="entry name" value="PROTEIN FAR1-RELATED SEQUENCE 5-LIKE"/>
    <property type="match status" value="1"/>
</dbReference>
<organism evidence="2 3">
    <name type="scientific">Arachis hypogaea</name>
    <name type="common">Peanut</name>
    <dbReference type="NCBI Taxonomy" id="3818"/>
    <lineage>
        <taxon>Eukaryota</taxon>
        <taxon>Viridiplantae</taxon>
        <taxon>Streptophyta</taxon>
        <taxon>Embryophyta</taxon>
        <taxon>Tracheophyta</taxon>
        <taxon>Spermatophyta</taxon>
        <taxon>Magnoliopsida</taxon>
        <taxon>eudicotyledons</taxon>
        <taxon>Gunneridae</taxon>
        <taxon>Pentapetalae</taxon>
        <taxon>rosids</taxon>
        <taxon>fabids</taxon>
        <taxon>Fabales</taxon>
        <taxon>Fabaceae</taxon>
        <taxon>Papilionoideae</taxon>
        <taxon>50 kb inversion clade</taxon>
        <taxon>dalbergioids sensu lato</taxon>
        <taxon>Dalbergieae</taxon>
        <taxon>Pterocarpus clade</taxon>
        <taxon>Arachis</taxon>
    </lineage>
</organism>
<name>A0A445B514_ARAHY</name>
<evidence type="ECO:0000313" key="2">
    <source>
        <dbReference type="EMBL" id="RYR33769.1"/>
    </source>
</evidence>
<proteinExistence type="predicted"/>
<evidence type="ECO:0000313" key="3">
    <source>
        <dbReference type="Proteomes" id="UP000289738"/>
    </source>
</evidence>
<dbReference type="STRING" id="3818.A0A445B514"/>
<sequence>MDNSPTTVVDNVGGISDAFDWLSQTVDSGGYSEDVTLDMGMEYAETTGGAALKQTQDNDNMSVKGISLTADDIIQIEFSDPKQAAHLYEEYSRVRGFGIRQGKKIRNKKGEFVQFTYLCNREGFRDKKWLQMHHRKRELKVVTRCGCPAEMRIKSRDSTGKWYVSRFVDNHNHDLLPAKFVEYLPSHRKILDVDKAHMDSMRQVGISIPKIYESIAAQAGGFNRVSFTKRDMYNEIWWQRALQNGNVNADLRAHCMLADFEVEKFEMHWQAMVEECGTSDHEWVKDLYTKKSSWATAYIRGSFFAGIRTTSRCESLHAKLGRFVEKRYGVLDFVTNFQRCVDFLRDNEDELEFRSSYGTPVIQTQFPELEKSGVLCYTREIFVRYRESLKWSVRVTIVECIEADDICVYVIQKYRRPDRTWNVT</sequence>
<keyword evidence="3" id="KW-1185">Reference proteome</keyword>
<dbReference type="EMBL" id="SDMP01000010">
    <property type="protein sequence ID" value="RYR33769.1"/>
    <property type="molecule type" value="Genomic_DNA"/>
</dbReference>
<dbReference type="Pfam" id="PF03101">
    <property type="entry name" value="FAR1"/>
    <property type="match status" value="1"/>
</dbReference>
<protein>
    <recommendedName>
        <fullName evidence="1">FAR1 domain-containing protein</fullName>
    </recommendedName>
</protein>
<reference evidence="2 3" key="1">
    <citation type="submission" date="2019-01" db="EMBL/GenBank/DDBJ databases">
        <title>Sequencing of cultivated peanut Arachis hypogaea provides insights into genome evolution and oil improvement.</title>
        <authorList>
            <person name="Chen X."/>
        </authorList>
    </citation>
    <scope>NUCLEOTIDE SEQUENCE [LARGE SCALE GENOMIC DNA]</scope>
    <source>
        <strain evidence="3">cv. Fuhuasheng</strain>
        <tissue evidence="2">Leaves</tissue>
    </source>
</reference>
<comment type="caution">
    <text evidence="2">The sequence shown here is derived from an EMBL/GenBank/DDBJ whole genome shotgun (WGS) entry which is preliminary data.</text>
</comment>
<dbReference type="InterPro" id="IPR004330">
    <property type="entry name" value="FAR1_DNA_bnd_dom"/>
</dbReference>
<dbReference type="PANTHER" id="PTHR47718">
    <property type="entry name" value="OS01G0519700 PROTEIN"/>
    <property type="match status" value="1"/>
</dbReference>
<gene>
    <name evidence="2" type="ORF">Ahy_A10g048401</name>
</gene>
<accession>A0A445B514</accession>
<dbReference type="AlphaFoldDB" id="A0A445B514"/>
<evidence type="ECO:0000259" key="1">
    <source>
        <dbReference type="Pfam" id="PF03101"/>
    </source>
</evidence>
<feature type="domain" description="FAR1" evidence="1">
    <location>
        <begin position="87"/>
        <end position="177"/>
    </location>
</feature>
<dbReference type="Proteomes" id="UP000289738">
    <property type="component" value="Chromosome A10"/>
</dbReference>